<dbReference type="AlphaFoldDB" id="A0A223NWK7"/>
<dbReference type="KEGG" id="muc:MuYL_2380"/>
<name>A0A223NWK7_9SPHI</name>
<keyword evidence="2" id="KW-1185">Reference proteome</keyword>
<accession>A0A223NWK7</accession>
<gene>
    <name evidence="1" type="ORF">MuYL_2380</name>
</gene>
<dbReference type="RefSeq" id="WP_094570639.1">
    <property type="nucleotide sequence ID" value="NZ_CP022743.1"/>
</dbReference>
<protein>
    <submittedName>
        <fullName evidence="1">Uncharacterized protein</fullName>
    </submittedName>
</protein>
<reference evidence="1 2" key="1">
    <citation type="submission" date="2017-08" db="EMBL/GenBank/DDBJ databases">
        <title>Complete genome sequence of Mucilaginibacter sp. strain BJC16-A31.</title>
        <authorList>
            <consortium name="Henan University of Science and Technology"/>
            <person name="You X."/>
        </authorList>
    </citation>
    <scope>NUCLEOTIDE SEQUENCE [LARGE SCALE GENOMIC DNA]</scope>
    <source>
        <strain evidence="1 2">BJC16-A31</strain>
    </source>
</reference>
<proteinExistence type="predicted"/>
<sequence>MNYLANNWNSFRSLSKYIFLLFAMVCYFPAFTVAKPKPSQKVKRIIRIEFNEKGQMVSTPPSYLTKEDQIDFVVNTGKDFKTKRVIEVYQRFAQTIKALEEKNDKGDSKILAAISLDQSVEAKHLLGVTVAKLADQLNKYVVANETYLKNQITSGTIEKDLQDKSKALTDKTYTDAELALIQVPSLTALEFPSYTVTGRIVNVNGLDIISECKEPLTLDPQSQCCWYVYCGSMPPFHFKEGPVRFEFELRMNNNIPAQLIDQISKSDALTKVLWAINTDKLKAEVTKVLSVATMDVPDPKIIVSKSDLKSLSDEILKKEQDPKTDMKADIGGLFPDDKTKLVYDKLFNLASQFDFLSGKELIAWYLQFAWVSGGQNISANPLVNGNLVGLGQKISEQNATLKKLKKDSVKNAAELILVENTSKTSNSAGNITALNKAYDDLLTAKSTNDALIDAANAALKSLKKQGSSDVINQLNKPALLSDSLLYQGLVYINNPGNYNKTFYAFMRNHDALEDFQLKGKEPAKGINETQRMYILVDNSPPKAKYMLKTTITPINLSDDVPPSGAEIGQRAMKAAKPLFTRVPKPGLDDVFSLYESLKNLYAPAANGILALPFHLTPDNSPDYLTRMVSHESPFKAPSTVSYQLLDSATSKNLNSEGTAYTYRYNKLYRFRIKAGIVYSFLQNKNYTINAATNTATYTNNYTGLAPSVGLQIFTTRLDIQSQRFFPHGAAPYAYVGYLYTGAPAANILLGTGWEIFSGFALTAGVHYGKSQGLTVVSGSLQEKDDYQPAFFFSLNIGLEAFNALFNTAKPTANPFK</sequence>
<organism evidence="1 2">
    <name type="scientific">Mucilaginibacter xinganensis</name>
    <dbReference type="NCBI Taxonomy" id="1234841"/>
    <lineage>
        <taxon>Bacteria</taxon>
        <taxon>Pseudomonadati</taxon>
        <taxon>Bacteroidota</taxon>
        <taxon>Sphingobacteriia</taxon>
        <taxon>Sphingobacteriales</taxon>
        <taxon>Sphingobacteriaceae</taxon>
        <taxon>Mucilaginibacter</taxon>
    </lineage>
</organism>
<evidence type="ECO:0000313" key="1">
    <source>
        <dbReference type="EMBL" id="ASU34269.1"/>
    </source>
</evidence>
<dbReference type="EMBL" id="CP022743">
    <property type="protein sequence ID" value="ASU34269.1"/>
    <property type="molecule type" value="Genomic_DNA"/>
</dbReference>
<evidence type="ECO:0000313" key="2">
    <source>
        <dbReference type="Proteomes" id="UP000215002"/>
    </source>
</evidence>
<dbReference type="Proteomes" id="UP000215002">
    <property type="component" value="Chromosome"/>
</dbReference>
<dbReference type="OrthoDB" id="790306at2"/>